<protein>
    <submittedName>
        <fullName evidence="2">Uncharacterized protein</fullName>
    </submittedName>
</protein>
<organism evidence="2 3">
    <name type="scientific">Escherichia phage FEC19</name>
    <dbReference type="NCBI Taxonomy" id="2315486"/>
    <lineage>
        <taxon>Viruses</taxon>
        <taxon>Duplodnaviria</taxon>
        <taxon>Heunggongvirae</taxon>
        <taxon>Uroviricota</taxon>
        <taxon>Caudoviricetes</taxon>
        <taxon>Lindbergviridae</taxon>
        <taxon>Wifcevirus</taxon>
        <taxon>Wifcevirus FEC19</taxon>
    </lineage>
</organism>
<dbReference type="GeneID" id="55004045"/>
<dbReference type="RefSeq" id="YP_009812970.1">
    <property type="nucleotide sequence ID" value="NC_048073.1"/>
</dbReference>
<dbReference type="Proteomes" id="UP000268320">
    <property type="component" value="Genome"/>
</dbReference>
<evidence type="ECO:0000313" key="2">
    <source>
        <dbReference type="EMBL" id="AYD85433.1"/>
    </source>
</evidence>
<evidence type="ECO:0000256" key="1">
    <source>
        <dbReference type="SAM" id="Coils"/>
    </source>
</evidence>
<dbReference type="EMBL" id="MH816966">
    <property type="protein sequence ID" value="AYD85433.1"/>
    <property type="molecule type" value="Genomic_DNA"/>
</dbReference>
<keyword evidence="3" id="KW-1185">Reference proteome</keyword>
<sequence>MIQRYDLTYDVATEDFDITPVPESHEGRFVAYEDYAALEAKYSEAQRELVALRSQVRDASALVKQLHDVVATIGVDVDAPKEEAWTVWFGGNNPVPGKMVEYKLRNGGDKVLSRLSDHLHWGHIGALKGSDIIAYRVVKEG</sequence>
<evidence type="ECO:0000313" key="3">
    <source>
        <dbReference type="Proteomes" id="UP000268320"/>
    </source>
</evidence>
<reference evidence="2 3" key="1">
    <citation type="submission" date="2018-08" db="EMBL/GenBank/DDBJ databases">
        <title>Characterization and Complete Genome Sequence Analysis of a Lytic Bacteriophage FEC19 infecting Escherichia coli O157:H7.</title>
        <authorList>
            <person name="Fan C."/>
            <person name="Zhao C."/>
            <person name="Tie D."/>
            <person name="Sun Y."/>
        </authorList>
    </citation>
    <scope>NUCLEOTIDE SEQUENCE [LARGE SCALE GENOMIC DNA]</scope>
</reference>
<dbReference type="KEGG" id="vg:55004045"/>
<proteinExistence type="predicted"/>
<name>A0A386KLU1_9CAUD</name>
<accession>A0A386KLU1</accession>
<keyword evidence="1" id="KW-0175">Coiled coil</keyword>
<feature type="coiled-coil region" evidence="1">
    <location>
        <begin position="35"/>
        <end position="62"/>
    </location>
</feature>